<evidence type="ECO:0000256" key="8">
    <source>
        <dbReference type="ARBA" id="ARBA00048679"/>
    </source>
</evidence>
<dbReference type="PROSITE" id="PS00108">
    <property type="entry name" value="PROTEIN_KINASE_ST"/>
    <property type="match status" value="1"/>
</dbReference>
<comment type="catalytic activity">
    <reaction evidence="8">
        <text>L-seryl-[protein] + ATP = O-phospho-L-seryl-[protein] + ADP + H(+)</text>
        <dbReference type="Rhea" id="RHEA:17989"/>
        <dbReference type="Rhea" id="RHEA-COMP:9863"/>
        <dbReference type="Rhea" id="RHEA-COMP:11604"/>
        <dbReference type="ChEBI" id="CHEBI:15378"/>
        <dbReference type="ChEBI" id="CHEBI:29999"/>
        <dbReference type="ChEBI" id="CHEBI:30616"/>
        <dbReference type="ChEBI" id="CHEBI:83421"/>
        <dbReference type="ChEBI" id="CHEBI:456216"/>
        <dbReference type="EC" id="2.7.11.1"/>
    </reaction>
</comment>
<evidence type="ECO:0000256" key="2">
    <source>
        <dbReference type="ARBA" id="ARBA00022527"/>
    </source>
</evidence>
<feature type="domain" description="PASTA" evidence="12">
    <location>
        <begin position="576"/>
        <end position="642"/>
    </location>
</feature>
<dbReference type="SMART" id="SM00740">
    <property type="entry name" value="PASTA"/>
    <property type="match status" value="4"/>
</dbReference>
<keyword evidence="10" id="KW-0812">Transmembrane</keyword>
<keyword evidence="10" id="KW-0472">Membrane</keyword>
<dbReference type="EC" id="2.7.11.1" evidence="1"/>
<dbReference type="SUPFAM" id="SSF56112">
    <property type="entry name" value="Protein kinase-like (PK-like)"/>
    <property type="match status" value="1"/>
</dbReference>
<keyword evidence="6" id="KW-0067">ATP-binding</keyword>
<proteinExistence type="predicted"/>
<feature type="region of interest" description="Disordered" evidence="9">
    <location>
        <begin position="1"/>
        <end position="30"/>
    </location>
</feature>
<gene>
    <name evidence="13" type="primary">pknB</name>
    <name evidence="13" type="ORF">QWY28_08645</name>
</gene>
<dbReference type="PANTHER" id="PTHR43289">
    <property type="entry name" value="MITOGEN-ACTIVATED PROTEIN KINASE KINASE KINASE 20-RELATED"/>
    <property type="match status" value="1"/>
</dbReference>
<evidence type="ECO:0000256" key="1">
    <source>
        <dbReference type="ARBA" id="ARBA00012513"/>
    </source>
</evidence>
<dbReference type="Proteomes" id="UP001168620">
    <property type="component" value="Unassembled WGS sequence"/>
</dbReference>
<evidence type="ECO:0000256" key="5">
    <source>
        <dbReference type="ARBA" id="ARBA00022777"/>
    </source>
</evidence>
<dbReference type="NCBIfam" id="NF033483">
    <property type="entry name" value="PknB_PASTA_kin"/>
    <property type="match status" value="1"/>
</dbReference>
<evidence type="ECO:0000256" key="7">
    <source>
        <dbReference type="ARBA" id="ARBA00047899"/>
    </source>
</evidence>
<keyword evidence="5 13" id="KW-0418">Kinase</keyword>
<keyword evidence="2" id="KW-0723">Serine/threonine-protein kinase</keyword>
<dbReference type="CDD" id="cd14014">
    <property type="entry name" value="STKc_PknB_like"/>
    <property type="match status" value="1"/>
</dbReference>
<accession>A0ABT8FEK0</accession>
<evidence type="ECO:0000259" key="11">
    <source>
        <dbReference type="PROSITE" id="PS50011"/>
    </source>
</evidence>
<protein>
    <recommendedName>
        <fullName evidence="1">non-specific serine/threonine protein kinase</fullName>
        <ecNumber evidence="1">2.7.11.1</ecNumber>
    </recommendedName>
</protein>
<dbReference type="Pfam" id="PF00069">
    <property type="entry name" value="Pkinase"/>
    <property type="match status" value="1"/>
</dbReference>
<dbReference type="PROSITE" id="PS51178">
    <property type="entry name" value="PASTA"/>
    <property type="match status" value="4"/>
</dbReference>
<dbReference type="InterPro" id="IPR011009">
    <property type="entry name" value="Kinase-like_dom_sf"/>
</dbReference>
<feature type="domain" description="Protein kinase" evidence="11">
    <location>
        <begin position="40"/>
        <end position="304"/>
    </location>
</feature>
<evidence type="ECO:0000256" key="3">
    <source>
        <dbReference type="ARBA" id="ARBA00022679"/>
    </source>
</evidence>
<feature type="transmembrane region" description="Helical" evidence="10">
    <location>
        <begin position="418"/>
        <end position="438"/>
    </location>
</feature>
<dbReference type="Gene3D" id="3.30.10.20">
    <property type="match status" value="4"/>
</dbReference>
<keyword evidence="10" id="KW-1133">Transmembrane helix</keyword>
<feature type="domain" description="PASTA" evidence="12">
    <location>
        <begin position="508"/>
        <end position="575"/>
    </location>
</feature>
<feature type="domain" description="PASTA" evidence="12">
    <location>
        <begin position="643"/>
        <end position="707"/>
    </location>
</feature>
<evidence type="ECO:0000313" key="13">
    <source>
        <dbReference type="EMBL" id="MDN4173006.1"/>
    </source>
</evidence>
<dbReference type="InterPro" id="IPR008271">
    <property type="entry name" value="Ser/Thr_kinase_AS"/>
</dbReference>
<dbReference type="InterPro" id="IPR005543">
    <property type="entry name" value="PASTA_dom"/>
</dbReference>
<keyword evidence="4" id="KW-0547">Nucleotide-binding</keyword>
<dbReference type="GO" id="GO:0016301">
    <property type="term" value="F:kinase activity"/>
    <property type="evidence" value="ECO:0007669"/>
    <property type="project" value="UniProtKB-KW"/>
</dbReference>
<evidence type="ECO:0000256" key="4">
    <source>
        <dbReference type="ARBA" id="ARBA00022741"/>
    </source>
</evidence>
<dbReference type="EMBL" id="JAUHJQ010000002">
    <property type="protein sequence ID" value="MDN4173006.1"/>
    <property type="molecule type" value="Genomic_DNA"/>
</dbReference>
<dbReference type="RefSeq" id="WP_300952018.1">
    <property type="nucleotide sequence ID" value="NZ_JAUHJQ010000002.1"/>
</dbReference>
<feature type="region of interest" description="Disordered" evidence="9">
    <location>
        <begin position="325"/>
        <end position="344"/>
    </location>
</feature>
<dbReference type="CDD" id="cd06577">
    <property type="entry name" value="PASTA_pknB"/>
    <property type="match status" value="4"/>
</dbReference>
<comment type="catalytic activity">
    <reaction evidence="7">
        <text>L-threonyl-[protein] + ATP = O-phospho-L-threonyl-[protein] + ADP + H(+)</text>
        <dbReference type="Rhea" id="RHEA:46608"/>
        <dbReference type="Rhea" id="RHEA-COMP:11060"/>
        <dbReference type="Rhea" id="RHEA-COMP:11605"/>
        <dbReference type="ChEBI" id="CHEBI:15378"/>
        <dbReference type="ChEBI" id="CHEBI:30013"/>
        <dbReference type="ChEBI" id="CHEBI:30616"/>
        <dbReference type="ChEBI" id="CHEBI:61977"/>
        <dbReference type="ChEBI" id="CHEBI:456216"/>
        <dbReference type="EC" id="2.7.11.1"/>
    </reaction>
</comment>
<comment type="caution">
    <text evidence="13">The sequence shown here is derived from an EMBL/GenBank/DDBJ whole genome shotgun (WGS) entry which is preliminary data.</text>
</comment>
<evidence type="ECO:0000256" key="6">
    <source>
        <dbReference type="ARBA" id="ARBA00022840"/>
    </source>
</evidence>
<name>A0ABT8FEK0_9ACTN</name>
<evidence type="ECO:0000256" key="9">
    <source>
        <dbReference type="SAM" id="MobiDB-lite"/>
    </source>
</evidence>
<dbReference type="Gene3D" id="3.30.200.20">
    <property type="entry name" value="Phosphorylase Kinase, domain 1"/>
    <property type="match status" value="1"/>
</dbReference>
<dbReference type="PANTHER" id="PTHR43289:SF34">
    <property type="entry name" value="SERINE_THREONINE-PROTEIN KINASE YBDM-RELATED"/>
    <property type="match status" value="1"/>
</dbReference>
<keyword evidence="3" id="KW-0808">Transferase</keyword>
<evidence type="ECO:0000256" key="10">
    <source>
        <dbReference type="SAM" id="Phobius"/>
    </source>
</evidence>
<dbReference type="InterPro" id="IPR000719">
    <property type="entry name" value="Prot_kinase_dom"/>
</dbReference>
<organism evidence="13 14">
    <name type="scientific">Nocardioides oceani</name>
    <dbReference type="NCBI Taxonomy" id="3058369"/>
    <lineage>
        <taxon>Bacteria</taxon>
        <taxon>Bacillati</taxon>
        <taxon>Actinomycetota</taxon>
        <taxon>Actinomycetes</taxon>
        <taxon>Propionibacteriales</taxon>
        <taxon>Nocardioidaceae</taxon>
        <taxon>Nocardioides</taxon>
    </lineage>
</organism>
<dbReference type="Pfam" id="PF03793">
    <property type="entry name" value="PASTA"/>
    <property type="match status" value="4"/>
</dbReference>
<dbReference type="PROSITE" id="PS50011">
    <property type="entry name" value="PROTEIN_KINASE_DOM"/>
    <property type="match status" value="1"/>
</dbReference>
<feature type="domain" description="PASTA" evidence="12">
    <location>
        <begin position="444"/>
        <end position="507"/>
    </location>
</feature>
<evidence type="ECO:0000259" key="12">
    <source>
        <dbReference type="PROSITE" id="PS51178"/>
    </source>
</evidence>
<evidence type="ECO:0000313" key="14">
    <source>
        <dbReference type="Proteomes" id="UP001168620"/>
    </source>
</evidence>
<keyword evidence="14" id="KW-1185">Reference proteome</keyword>
<sequence length="707" mass="74358">MTSHRHARSGADAPSTDPSTGSSPRWDGQRLEGRLLDGRYRIGPRIARGGMASVYEATDIRLDRTVAVKVMHPGLGDDEEFAARFVREARAAARLSHPNVVAVHDQGDDDGVVFLAMELVPGHTLRDVIAKESPMPPARALALLEPVLSALAAAHRAGLVHRDVKPENVLIATDPDSGSSRVKVADFGLAKAVSADTQHTATGGVLIGTVSYLAPELVVDGRADARADVYAAGVLLFELLTGRKPHEGESPIQVAYKHVHEDVPLPSTLVPGLPAYVDALVARATARDRGQRPADAGVLLHQLRRVATAVATGVREDPELVADLMPRPPAAGTLGAGTGELTQPLLRPTEVPPAVERGDTAAEPWDTGEMAALLGPSQAADAAAGSPPPAEHTRTVRVPVDHAAAPAPRRTRRSRRGLLALVLALLLAAGVGTGAWWFGFARWTTTPGVIGLDRAAAVERLEAAGLEAEVGPRAFSRTVPAGEVMATDPAAGDRVLDGGTVTVTISKGEELYDVPRLRGMTEDEAQDALAELKLEFGGSALTWSEDVPEGVVISSDPRPGTTLRPGAVVNLFVSKGRKPIRVKDWTGKDADTARERMEAKGLVVEVTGEEHSDDVAEGDVISQDPVDGTLFRGDTVGLVVSLGPELVEVPNVRASGVDAAREELEALGFDVDTRKAPGYLGLGYVFSQDPGSGEMVPRGSTITLTLI</sequence>
<reference evidence="13" key="1">
    <citation type="submission" date="2023-06" db="EMBL/GenBank/DDBJ databases">
        <title>Draft genome sequence of Nocardioides sp. SOB77.</title>
        <authorList>
            <person name="Zhang G."/>
        </authorList>
    </citation>
    <scope>NUCLEOTIDE SEQUENCE</scope>
    <source>
        <strain evidence="13">SOB77</strain>
    </source>
</reference>
<dbReference type="Gene3D" id="1.10.510.10">
    <property type="entry name" value="Transferase(Phosphotransferase) domain 1"/>
    <property type="match status" value="1"/>
</dbReference>
<dbReference type="SMART" id="SM00220">
    <property type="entry name" value="S_TKc"/>
    <property type="match status" value="1"/>
</dbReference>